<organism evidence="2">
    <name type="scientific">Oikopleura dioica</name>
    <name type="common">Tunicate</name>
    <dbReference type="NCBI Taxonomy" id="34765"/>
    <lineage>
        <taxon>Eukaryota</taxon>
        <taxon>Metazoa</taxon>
        <taxon>Chordata</taxon>
        <taxon>Tunicata</taxon>
        <taxon>Appendicularia</taxon>
        <taxon>Copelata</taxon>
        <taxon>Oikopleuridae</taxon>
        <taxon>Oikopleura</taxon>
    </lineage>
</organism>
<keyword evidence="3" id="KW-1185">Reference proteome</keyword>
<comment type="similarity">
    <text evidence="1">Belongs to the cornifelin family.</text>
</comment>
<dbReference type="NCBIfam" id="TIGR01571">
    <property type="entry name" value="A_thal_Cys_rich"/>
    <property type="match status" value="1"/>
</dbReference>
<dbReference type="Proteomes" id="UP000001307">
    <property type="component" value="Unassembled WGS sequence"/>
</dbReference>
<dbReference type="Pfam" id="PF04749">
    <property type="entry name" value="PLAC8"/>
    <property type="match status" value="1"/>
</dbReference>
<gene>
    <name evidence="2" type="ORF">GSOID_T00012815001</name>
</gene>
<dbReference type="EMBL" id="FN653061">
    <property type="protein sequence ID" value="CBY10659.1"/>
    <property type="molecule type" value="Genomic_DNA"/>
</dbReference>
<evidence type="ECO:0000313" key="3">
    <source>
        <dbReference type="Proteomes" id="UP000001307"/>
    </source>
</evidence>
<dbReference type="PANTHER" id="PTHR15907">
    <property type="entry name" value="DUF614 FAMILY PROTEIN-RELATED"/>
    <property type="match status" value="1"/>
</dbReference>
<dbReference type="InterPro" id="IPR006461">
    <property type="entry name" value="PLAC_motif_containing"/>
</dbReference>
<proteinExistence type="inferred from homology"/>
<protein>
    <submittedName>
        <fullName evidence="2">Uncharacterized protein</fullName>
    </submittedName>
</protein>
<evidence type="ECO:0000313" key="2">
    <source>
        <dbReference type="EMBL" id="CBY10659.1"/>
    </source>
</evidence>
<evidence type="ECO:0000256" key="1">
    <source>
        <dbReference type="ARBA" id="ARBA00009024"/>
    </source>
</evidence>
<dbReference type="AlphaFoldDB" id="E4XJL6"/>
<reference evidence="2" key="1">
    <citation type="journal article" date="2010" name="Science">
        <title>Plasticity of animal genome architecture unmasked by rapid evolution of a pelagic tunicate.</title>
        <authorList>
            <person name="Denoeud F."/>
            <person name="Henriet S."/>
            <person name="Mungpakdee S."/>
            <person name="Aury J.M."/>
            <person name="Da Silva C."/>
            <person name="Brinkmann H."/>
            <person name="Mikhaleva J."/>
            <person name="Olsen L.C."/>
            <person name="Jubin C."/>
            <person name="Canestro C."/>
            <person name="Bouquet J.M."/>
            <person name="Danks G."/>
            <person name="Poulain J."/>
            <person name="Campsteijn C."/>
            <person name="Adamski M."/>
            <person name="Cross I."/>
            <person name="Yadetie F."/>
            <person name="Muffato M."/>
            <person name="Louis A."/>
            <person name="Butcher S."/>
            <person name="Tsagkogeorga G."/>
            <person name="Konrad A."/>
            <person name="Singh S."/>
            <person name="Jensen M.F."/>
            <person name="Cong E.H."/>
            <person name="Eikeseth-Otteraa H."/>
            <person name="Noel B."/>
            <person name="Anthouard V."/>
            <person name="Porcel B.M."/>
            <person name="Kachouri-Lafond R."/>
            <person name="Nishino A."/>
            <person name="Ugolini M."/>
            <person name="Chourrout P."/>
            <person name="Nishida H."/>
            <person name="Aasland R."/>
            <person name="Huzurbazar S."/>
            <person name="Westhof E."/>
            <person name="Delsuc F."/>
            <person name="Lehrach H."/>
            <person name="Reinhardt R."/>
            <person name="Weissenbach J."/>
            <person name="Roy S.W."/>
            <person name="Artiguenave F."/>
            <person name="Postlethwait J.H."/>
            <person name="Manak J.R."/>
            <person name="Thompson E.M."/>
            <person name="Jaillon O."/>
            <person name="Du Pasquier L."/>
            <person name="Boudinot P."/>
            <person name="Liberles D.A."/>
            <person name="Volff J.N."/>
            <person name="Philippe H."/>
            <person name="Lenhard B."/>
            <person name="Roest Crollius H."/>
            <person name="Wincker P."/>
            <person name="Chourrout D."/>
        </authorList>
    </citation>
    <scope>NUCLEOTIDE SEQUENCE [LARGE SCALE GENOMIC DNA]</scope>
</reference>
<dbReference type="OrthoDB" id="1045822at2759"/>
<dbReference type="InParanoid" id="E4XJL6"/>
<name>E4XJL6_OIKDI</name>
<sequence length="173" mass="18313">MTAQENSEAIAIQPSSMAPAQPVVISADGNLNVGLFGCFEDFGISMKTFCCPCLTYSSTQKELNSKNLVSLVVCGCSLMLASGPVGSMLGTALPAAGLTMTQWTNAISTVGGCCQGVALYEQRKAIRERDNLASMSFTDFLAIVCCQCCALVQHERHTHPDLVMVVPVTAQPQ</sequence>
<accession>E4XJL6</accession>